<feature type="region of interest" description="Disordered" evidence="1">
    <location>
        <begin position="329"/>
        <end position="442"/>
    </location>
</feature>
<accession>A0ABR2HGP4</accession>
<keyword evidence="3" id="KW-1185">Reference proteome</keyword>
<feature type="compositionally biased region" description="Basic and acidic residues" evidence="1">
    <location>
        <begin position="412"/>
        <end position="423"/>
    </location>
</feature>
<feature type="region of interest" description="Disordered" evidence="1">
    <location>
        <begin position="454"/>
        <end position="486"/>
    </location>
</feature>
<evidence type="ECO:0000313" key="3">
    <source>
        <dbReference type="Proteomes" id="UP001470230"/>
    </source>
</evidence>
<dbReference type="EMBL" id="JAPFFF010000029">
    <property type="protein sequence ID" value="KAK8846189.1"/>
    <property type="molecule type" value="Genomic_DNA"/>
</dbReference>
<dbReference type="SUPFAM" id="SSF55979">
    <property type="entry name" value="DNA clamp"/>
    <property type="match status" value="1"/>
</dbReference>
<dbReference type="PANTHER" id="PTHR15237">
    <property type="entry name" value="DNA REPAIR PROTEIN RAD9"/>
    <property type="match status" value="1"/>
</dbReference>
<proteinExistence type="predicted"/>
<dbReference type="Proteomes" id="UP001470230">
    <property type="component" value="Unassembled WGS sequence"/>
</dbReference>
<feature type="compositionally biased region" description="Basic and acidic residues" evidence="1">
    <location>
        <begin position="355"/>
        <end position="377"/>
    </location>
</feature>
<protein>
    <submittedName>
        <fullName evidence="2">Uncharacterized protein</fullName>
    </submittedName>
</protein>
<dbReference type="Gene3D" id="3.70.10.10">
    <property type="match status" value="1"/>
</dbReference>
<sequence>MEAEISDPMSIRILQQVFSALRKISNDVIIVVGPNFFSIRALNSTKSALPVITFNSSFFKSFRFESLKGDRADGQQIVAQIQANAVTTAFKNAQSPSLIILNLKVSRNNFDNNLHRDNQLSENSDSEEKESYKKIPSIYDKTFEMSLVDKYSITHTWEFPLSDAQVLNAMFDLNDAVAEVKCRYDILEGLADYFKNINTIFLELNNNNNIINDNNSNSNASKKGVILFKSSPVLISVDDSNTNSNHSDGSLSSTLSIFRGERCEVTNFQSDKNQNVVQVAFSLFEFLVGLKIARNLNQYVNLHIIGPGQPLILDASMASVDFKMPLATINDENENENEEENDFQNETDNEVEDDYSSKNKSREMSKVKQEKNIDNNRYKSLNNDTYSNTNSDESQVIPWNFMNNNNNDDNDDFKSKVKTEKQTPKASFDSQDSSSFPYDKRNLSSQTYAQALYEASPPFPSKRKFAGSNEVAQASQPMSDEEDEDY</sequence>
<dbReference type="InterPro" id="IPR046938">
    <property type="entry name" value="DNA_clamp_sf"/>
</dbReference>
<reference evidence="2 3" key="1">
    <citation type="submission" date="2024-04" db="EMBL/GenBank/DDBJ databases">
        <title>Tritrichomonas musculus Genome.</title>
        <authorList>
            <person name="Alves-Ferreira E."/>
            <person name="Grigg M."/>
            <person name="Lorenzi H."/>
            <person name="Galac M."/>
        </authorList>
    </citation>
    <scope>NUCLEOTIDE SEQUENCE [LARGE SCALE GENOMIC DNA]</scope>
    <source>
        <strain evidence="2 3">EAF2021</strain>
    </source>
</reference>
<evidence type="ECO:0000313" key="2">
    <source>
        <dbReference type="EMBL" id="KAK8846189.1"/>
    </source>
</evidence>
<comment type="caution">
    <text evidence="2">The sequence shown here is derived from an EMBL/GenBank/DDBJ whole genome shotgun (WGS) entry which is preliminary data.</text>
</comment>
<dbReference type="InterPro" id="IPR007268">
    <property type="entry name" value="Rad9/Ddc1"/>
</dbReference>
<feature type="compositionally biased region" description="Polar residues" evidence="1">
    <location>
        <begin position="424"/>
        <end position="436"/>
    </location>
</feature>
<dbReference type="PANTHER" id="PTHR15237:SF0">
    <property type="entry name" value="CELL CYCLE CHECKPOINT CONTROL PROTEIN"/>
    <property type="match status" value="1"/>
</dbReference>
<feature type="compositionally biased region" description="Acidic residues" evidence="1">
    <location>
        <begin position="331"/>
        <end position="354"/>
    </location>
</feature>
<evidence type="ECO:0000256" key="1">
    <source>
        <dbReference type="SAM" id="MobiDB-lite"/>
    </source>
</evidence>
<dbReference type="Pfam" id="PF04139">
    <property type="entry name" value="Rad9"/>
    <property type="match status" value="1"/>
</dbReference>
<name>A0ABR2HGP4_9EUKA</name>
<gene>
    <name evidence="2" type="ORF">M9Y10_020195</name>
</gene>
<feature type="compositionally biased region" description="Polar residues" evidence="1">
    <location>
        <begin position="378"/>
        <end position="394"/>
    </location>
</feature>
<organism evidence="2 3">
    <name type="scientific">Tritrichomonas musculus</name>
    <dbReference type="NCBI Taxonomy" id="1915356"/>
    <lineage>
        <taxon>Eukaryota</taxon>
        <taxon>Metamonada</taxon>
        <taxon>Parabasalia</taxon>
        <taxon>Tritrichomonadida</taxon>
        <taxon>Tritrichomonadidae</taxon>
        <taxon>Tritrichomonas</taxon>
    </lineage>
</organism>